<evidence type="ECO:0000259" key="2">
    <source>
        <dbReference type="Pfam" id="PF23544"/>
    </source>
</evidence>
<gene>
    <name evidence="3" type="ORF">NEMBOFW57_010598</name>
</gene>
<dbReference type="EMBL" id="JAHCVI010000006">
    <property type="protein sequence ID" value="KAG7284234.1"/>
    <property type="molecule type" value="Genomic_DNA"/>
</dbReference>
<name>A0AAD4EN15_9PEZI</name>
<proteinExistence type="predicted"/>
<sequence>MTKQPVRIANCSGAMSKGTLLSSSKELRLKGDPGDHMYNQAKYGPVDFITGDYLAEINIANDAEAYRNGQHPGWVSTAWDGLSKSLDILNEKRIKVIINGGCLNPRGLAEKTHDLVKGKKLNLRVAYVEGDDLLPRVHELISKQQRLKHLDAENPQVTLAEGTKEFLNNPGSSNIISANAYLGMRAIKRGLEEGADIIICGRVADASPVMAAAAWWHGWPDSAYDELAGSLIAGHLIECSTYVTGANFAGFDKYDIKDLLNLGLPIAEIDSKGECVITKHEALPGIVTEDTVKCQLLYELQGNIYLNSDVKADITHVQVKEQSKNRVHVGGAKGYPPPPTTKLAIFYKGGFQCEATINATGYATAKKYELQEAQLRSKLQEWGLLEQFDVLDFQQIGLPAGNPRCQLESTTSLRIFAQAKDAATVGKLALAWMYNGMAHFAGMHSTLDMRQLRPIPFNAFYPAIVEQSELEESINLIDPSTQEVKKHVVGPPHKTEPLAARDSFETSNPVDLASFGPTINRPLGVIALARSGDKGANVNIGIFVHTDEEWDWLRSFMTRSKMQELMGTDWRDWYFVERVEMPLIKAVHFVVYGPLGRGVSSSRLLDSLGKGFAEFIRAVHVPIPKRFLRLESRI</sequence>
<dbReference type="Pfam" id="PF23544">
    <property type="entry name" value="AtuA_ferredoxin"/>
    <property type="match status" value="1"/>
</dbReference>
<dbReference type="Proteomes" id="UP001197093">
    <property type="component" value="Unassembled WGS sequence"/>
</dbReference>
<feature type="domain" description="Acyclic terpene utilisation N-terminal" evidence="1">
    <location>
        <begin position="31"/>
        <end position="475"/>
    </location>
</feature>
<accession>A0AAD4EN15</accession>
<evidence type="ECO:0000259" key="1">
    <source>
        <dbReference type="Pfam" id="PF07287"/>
    </source>
</evidence>
<protein>
    <recommendedName>
        <fullName evidence="5">DUF1446-domain-containing protein</fullName>
    </recommendedName>
</protein>
<dbReference type="InterPro" id="IPR056362">
    <property type="entry name" value="AtuA-like_ferredoxin_dom"/>
</dbReference>
<feature type="domain" description="AtuA-like ferredoxin-fold" evidence="2">
    <location>
        <begin position="522"/>
        <end position="621"/>
    </location>
</feature>
<evidence type="ECO:0000313" key="4">
    <source>
        <dbReference type="Proteomes" id="UP001197093"/>
    </source>
</evidence>
<evidence type="ECO:0000313" key="3">
    <source>
        <dbReference type="EMBL" id="KAG7284234.1"/>
    </source>
</evidence>
<dbReference type="PANTHER" id="PTHR47585">
    <property type="match status" value="1"/>
</dbReference>
<dbReference type="Pfam" id="PF07287">
    <property type="entry name" value="AtuA"/>
    <property type="match status" value="1"/>
</dbReference>
<dbReference type="AlphaFoldDB" id="A0AAD4EN15"/>
<comment type="caution">
    <text evidence="3">The sequence shown here is derived from an EMBL/GenBank/DDBJ whole genome shotgun (WGS) entry which is preliminary data.</text>
</comment>
<organism evidence="3 4">
    <name type="scientific">Staphylotrichum longicolle</name>
    <dbReference type="NCBI Taxonomy" id="669026"/>
    <lineage>
        <taxon>Eukaryota</taxon>
        <taxon>Fungi</taxon>
        <taxon>Dikarya</taxon>
        <taxon>Ascomycota</taxon>
        <taxon>Pezizomycotina</taxon>
        <taxon>Sordariomycetes</taxon>
        <taxon>Sordariomycetidae</taxon>
        <taxon>Sordariales</taxon>
        <taxon>Chaetomiaceae</taxon>
        <taxon>Staphylotrichum</taxon>
    </lineage>
</organism>
<dbReference type="PANTHER" id="PTHR47585:SF1">
    <property type="entry name" value="DUF1446 DOMAIN-CONTAINING PROTEIN"/>
    <property type="match status" value="1"/>
</dbReference>
<reference evidence="3" key="1">
    <citation type="submission" date="2023-02" db="EMBL/GenBank/DDBJ databases">
        <authorList>
            <person name="Palmer J.M."/>
        </authorList>
    </citation>
    <scope>NUCLEOTIDE SEQUENCE</scope>
    <source>
        <strain evidence="3">FW57</strain>
    </source>
</reference>
<dbReference type="InterPro" id="IPR010839">
    <property type="entry name" value="AtuA_N"/>
</dbReference>
<keyword evidence="4" id="KW-1185">Reference proteome</keyword>
<evidence type="ECO:0008006" key="5">
    <source>
        <dbReference type="Google" id="ProtNLM"/>
    </source>
</evidence>